<protein>
    <submittedName>
        <fullName evidence="1">Uncharacterized protein</fullName>
    </submittedName>
</protein>
<comment type="caution">
    <text evidence="1">The sequence shown here is derived from an EMBL/GenBank/DDBJ whole genome shotgun (WGS) entry which is preliminary data.</text>
</comment>
<sequence length="167" mass="18540">MKTTMEVIPGNESRVMKMLNRIFEIGSTIVIGRNEGLHTSGHGYRGELLMYSDGDKAFGTSTGLCIDERLRIASDGDIVVRYVLTRPAGKRCIVVSSKGTTVSRQRNGSIFHHFPFALPCGARTRDQTGSSKSYCILDYIFHDPIKLITSFTWFVGRDTLSMIALLS</sequence>
<name>A0ACC0Y4D0_9ROSI</name>
<evidence type="ECO:0000313" key="1">
    <source>
        <dbReference type="EMBL" id="KAJ0029844.1"/>
    </source>
</evidence>
<gene>
    <name evidence="1" type="ORF">Pint_14452</name>
</gene>
<reference evidence="2" key="1">
    <citation type="journal article" date="2023" name="G3 (Bethesda)">
        <title>Genome assembly and association tests identify interacting loci associated with vigor, precocity, and sex in interspecific pistachio rootstocks.</title>
        <authorList>
            <person name="Palmer W."/>
            <person name="Jacygrad E."/>
            <person name="Sagayaradj S."/>
            <person name="Cavanaugh K."/>
            <person name="Han R."/>
            <person name="Bertier L."/>
            <person name="Beede B."/>
            <person name="Kafkas S."/>
            <person name="Golino D."/>
            <person name="Preece J."/>
            <person name="Michelmore R."/>
        </authorList>
    </citation>
    <scope>NUCLEOTIDE SEQUENCE [LARGE SCALE GENOMIC DNA]</scope>
</reference>
<evidence type="ECO:0000313" key="2">
    <source>
        <dbReference type="Proteomes" id="UP001163603"/>
    </source>
</evidence>
<dbReference type="EMBL" id="CM047743">
    <property type="protein sequence ID" value="KAJ0029844.1"/>
    <property type="molecule type" value="Genomic_DNA"/>
</dbReference>
<proteinExistence type="predicted"/>
<organism evidence="1 2">
    <name type="scientific">Pistacia integerrima</name>
    <dbReference type="NCBI Taxonomy" id="434235"/>
    <lineage>
        <taxon>Eukaryota</taxon>
        <taxon>Viridiplantae</taxon>
        <taxon>Streptophyta</taxon>
        <taxon>Embryophyta</taxon>
        <taxon>Tracheophyta</taxon>
        <taxon>Spermatophyta</taxon>
        <taxon>Magnoliopsida</taxon>
        <taxon>eudicotyledons</taxon>
        <taxon>Gunneridae</taxon>
        <taxon>Pentapetalae</taxon>
        <taxon>rosids</taxon>
        <taxon>malvids</taxon>
        <taxon>Sapindales</taxon>
        <taxon>Anacardiaceae</taxon>
        <taxon>Pistacia</taxon>
    </lineage>
</organism>
<accession>A0ACC0Y4D0</accession>
<dbReference type="Proteomes" id="UP001163603">
    <property type="component" value="Chromosome 8"/>
</dbReference>
<keyword evidence="2" id="KW-1185">Reference proteome</keyword>